<comment type="similarity">
    <text evidence="1">Belongs to the sigma-70 factor family. ECF subfamily.</text>
</comment>
<dbReference type="RefSeq" id="WP_131957971.1">
    <property type="nucleotide sequence ID" value="NZ_SMFL01000003.1"/>
</dbReference>
<dbReference type="SUPFAM" id="SSF88659">
    <property type="entry name" value="Sigma3 and sigma4 domains of RNA polymerase sigma factors"/>
    <property type="match status" value="1"/>
</dbReference>
<feature type="domain" description="RNA polymerase sigma factor 70 region 4 type 2" evidence="6">
    <location>
        <begin position="135"/>
        <end position="183"/>
    </location>
</feature>
<keyword evidence="2" id="KW-0805">Transcription regulation</keyword>
<dbReference type="InterPro" id="IPR014284">
    <property type="entry name" value="RNA_pol_sigma-70_dom"/>
</dbReference>
<dbReference type="InterPro" id="IPR013249">
    <property type="entry name" value="RNA_pol_sigma70_r4_t2"/>
</dbReference>
<dbReference type="InterPro" id="IPR007627">
    <property type="entry name" value="RNA_pol_sigma70_r2"/>
</dbReference>
<sequence>MFDTLTSASIPNDDKLNWQAFRLGDEAAFTALYQRHVRILFSYGRKILHDDAAVEDLIQDLFIDLWQTRSRLSDVDSPKFYLFRSLRRRIHKSLSPTRLQSWESTSEEILPVTLPSEFYIIEEEGNQKQKDNLNFCLKSLPLRQYEVLVLRYYQDFSYSEISEILFINEQSVRNLIQRAVLKLRQLSIHNLLIIFLFNSNFFPREVS</sequence>
<accession>A0A4R5DRW4</accession>
<evidence type="ECO:0000259" key="5">
    <source>
        <dbReference type="Pfam" id="PF04542"/>
    </source>
</evidence>
<keyword evidence="3" id="KW-0731">Sigma factor</keyword>
<evidence type="ECO:0000256" key="4">
    <source>
        <dbReference type="ARBA" id="ARBA00023163"/>
    </source>
</evidence>
<evidence type="ECO:0000256" key="3">
    <source>
        <dbReference type="ARBA" id="ARBA00023082"/>
    </source>
</evidence>
<dbReference type="PANTHER" id="PTHR43133">
    <property type="entry name" value="RNA POLYMERASE ECF-TYPE SIGMA FACTO"/>
    <property type="match status" value="1"/>
</dbReference>
<dbReference type="Pfam" id="PF04542">
    <property type="entry name" value="Sigma70_r2"/>
    <property type="match status" value="1"/>
</dbReference>
<organism evidence="7 8">
    <name type="scientific">Dyadobacter psychrotolerans</name>
    <dbReference type="NCBI Taxonomy" id="2541721"/>
    <lineage>
        <taxon>Bacteria</taxon>
        <taxon>Pseudomonadati</taxon>
        <taxon>Bacteroidota</taxon>
        <taxon>Cytophagia</taxon>
        <taxon>Cytophagales</taxon>
        <taxon>Spirosomataceae</taxon>
        <taxon>Dyadobacter</taxon>
    </lineage>
</organism>
<dbReference type="GO" id="GO:0016987">
    <property type="term" value="F:sigma factor activity"/>
    <property type="evidence" value="ECO:0007669"/>
    <property type="project" value="UniProtKB-KW"/>
</dbReference>
<feature type="domain" description="RNA polymerase sigma-70 region 2" evidence="5">
    <location>
        <begin position="32"/>
        <end position="94"/>
    </location>
</feature>
<evidence type="ECO:0000256" key="1">
    <source>
        <dbReference type="ARBA" id="ARBA00010641"/>
    </source>
</evidence>
<dbReference type="NCBIfam" id="TIGR02937">
    <property type="entry name" value="sigma70-ECF"/>
    <property type="match status" value="1"/>
</dbReference>
<dbReference type="InterPro" id="IPR013325">
    <property type="entry name" value="RNA_pol_sigma_r2"/>
</dbReference>
<dbReference type="Pfam" id="PF08281">
    <property type="entry name" value="Sigma70_r4_2"/>
    <property type="match status" value="1"/>
</dbReference>
<keyword evidence="8" id="KW-1185">Reference proteome</keyword>
<name>A0A4R5DRW4_9BACT</name>
<dbReference type="InterPro" id="IPR039425">
    <property type="entry name" value="RNA_pol_sigma-70-like"/>
</dbReference>
<dbReference type="InterPro" id="IPR013324">
    <property type="entry name" value="RNA_pol_sigma_r3/r4-like"/>
</dbReference>
<comment type="caution">
    <text evidence="7">The sequence shown here is derived from an EMBL/GenBank/DDBJ whole genome shotgun (WGS) entry which is preliminary data.</text>
</comment>
<dbReference type="GO" id="GO:0006352">
    <property type="term" value="P:DNA-templated transcription initiation"/>
    <property type="evidence" value="ECO:0007669"/>
    <property type="project" value="InterPro"/>
</dbReference>
<dbReference type="CDD" id="cd06171">
    <property type="entry name" value="Sigma70_r4"/>
    <property type="match status" value="1"/>
</dbReference>
<dbReference type="Gene3D" id="1.10.1740.10">
    <property type="match status" value="1"/>
</dbReference>
<proteinExistence type="inferred from homology"/>
<keyword evidence="4" id="KW-0804">Transcription</keyword>
<protein>
    <submittedName>
        <fullName evidence="7">Sigma-70 family RNA polymerase sigma factor</fullName>
    </submittedName>
</protein>
<evidence type="ECO:0000256" key="2">
    <source>
        <dbReference type="ARBA" id="ARBA00023015"/>
    </source>
</evidence>
<reference evidence="7 8" key="1">
    <citation type="submission" date="2019-03" db="EMBL/GenBank/DDBJ databases">
        <title>Dyadobacter AR-3-6 sp. nov., isolated from arctic soil.</title>
        <authorList>
            <person name="Chaudhary D.K."/>
        </authorList>
    </citation>
    <scope>NUCLEOTIDE SEQUENCE [LARGE SCALE GENOMIC DNA]</scope>
    <source>
        <strain evidence="7 8">AR-3-6</strain>
    </source>
</reference>
<dbReference type="Proteomes" id="UP000294850">
    <property type="component" value="Unassembled WGS sequence"/>
</dbReference>
<dbReference type="OrthoDB" id="9150024at2"/>
<evidence type="ECO:0000313" key="8">
    <source>
        <dbReference type="Proteomes" id="UP000294850"/>
    </source>
</evidence>
<dbReference type="EMBL" id="SMFL01000003">
    <property type="protein sequence ID" value="TDE16437.1"/>
    <property type="molecule type" value="Genomic_DNA"/>
</dbReference>
<dbReference type="SUPFAM" id="SSF88946">
    <property type="entry name" value="Sigma2 domain of RNA polymerase sigma factors"/>
    <property type="match status" value="1"/>
</dbReference>
<evidence type="ECO:0000259" key="6">
    <source>
        <dbReference type="Pfam" id="PF08281"/>
    </source>
</evidence>
<gene>
    <name evidence="7" type="ORF">E0F88_09360</name>
</gene>
<evidence type="ECO:0000313" key="7">
    <source>
        <dbReference type="EMBL" id="TDE16437.1"/>
    </source>
</evidence>
<dbReference type="Gene3D" id="1.10.10.10">
    <property type="entry name" value="Winged helix-like DNA-binding domain superfamily/Winged helix DNA-binding domain"/>
    <property type="match status" value="1"/>
</dbReference>
<dbReference type="AlphaFoldDB" id="A0A4R5DRW4"/>
<dbReference type="InterPro" id="IPR036388">
    <property type="entry name" value="WH-like_DNA-bd_sf"/>
</dbReference>
<dbReference type="GO" id="GO:0003677">
    <property type="term" value="F:DNA binding"/>
    <property type="evidence" value="ECO:0007669"/>
    <property type="project" value="InterPro"/>
</dbReference>
<dbReference type="PANTHER" id="PTHR43133:SF46">
    <property type="entry name" value="RNA POLYMERASE SIGMA-70 FACTOR ECF SUBFAMILY"/>
    <property type="match status" value="1"/>
</dbReference>